<keyword evidence="7" id="KW-0732">Signal</keyword>
<dbReference type="InterPro" id="IPR000719">
    <property type="entry name" value="Prot_kinase_dom"/>
</dbReference>
<keyword evidence="6" id="KW-0812">Transmembrane</keyword>
<dbReference type="FunFam" id="3.30.200.20:FF:000059">
    <property type="entry name" value="S-receptor-like serine/threonine-protein kinase"/>
    <property type="match status" value="1"/>
</dbReference>
<keyword evidence="14" id="KW-0675">Receptor</keyword>
<keyword evidence="21" id="KW-1185">Reference proteome</keyword>
<evidence type="ECO:0000256" key="8">
    <source>
        <dbReference type="ARBA" id="ARBA00022741"/>
    </source>
</evidence>
<dbReference type="Gramene" id="PRQ35222">
    <property type="protein sequence ID" value="PRQ35222"/>
    <property type="gene ID" value="RchiOBHm_Chr5g0077661"/>
</dbReference>
<evidence type="ECO:0000256" key="16">
    <source>
        <dbReference type="ARBA" id="ARBA00047899"/>
    </source>
</evidence>
<dbReference type="InterPro" id="IPR051343">
    <property type="entry name" value="G-type_lectin_kinases/EP1-like"/>
</dbReference>
<dbReference type="Proteomes" id="UP000238479">
    <property type="component" value="Chromosome 5"/>
</dbReference>
<dbReference type="Gene3D" id="3.30.200.20">
    <property type="entry name" value="Phosphorylase Kinase, domain 1"/>
    <property type="match status" value="1"/>
</dbReference>
<dbReference type="Pfam" id="PF00069">
    <property type="entry name" value="Pkinase"/>
    <property type="match status" value="1"/>
</dbReference>
<protein>
    <recommendedName>
        <fullName evidence="2">non-specific serine/threonine protein kinase</fullName>
        <ecNumber evidence="2">2.7.11.1</ecNumber>
    </recommendedName>
</protein>
<keyword evidence="8 18" id="KW-0547">Nucleotide-binding</keyword>
<feature type="domain" description="Protein kinase" evidence="19">
    <location>
        <begin position="291"/>
        <end position="543"/>
    </location>
</feature>
<evidence type="ECO:0000256" key="11">
    <source>
        <dbReference type="ARBA" id="ARBA00022989"/>
    </source>
</evidence>
<evidence type="ECO:0000256" key="12">
    <source>
        <dbReference type="ARBA" id="ARBA00023136"/>
    </source>
</evidence>
<comment type="catalytic activity">
    <reaction evidence="16">
        <text>L-threonyl-[protein] + ATP = O-phospho-L-threonyl-[protein] + ADP + H(+)</text>
        <dbReference type="Rhea" id="RHEA:46608"/>
        <dbReference type="Rhea" id="RHEA-COMP:11060"/>
        <dbReference type="Rhea" id="RHEA-COMP:11605"/>
        <dbReference type="ChEBI" id="CHEBI:15378"/>
        <dbReference type="ChEBI" id="CHEBI:30013"/>
        <dbReference type="ChEBI" id="CHEBI:30616"/>
        <dbReference type="ChEBI" id="CHEBI:61977"/>
        <dbReference type="ChEBI" id="CHEBI:456216"/>
        <dbReference type="EC" id="2.7.11.1"/>
    </reaction>
</comment>
<keyword evidence="11" id="KW-1133">Transmembrane helix</keyword>
<dbReference type="InterPro" id="IPR017441">
    <property type="entry name" value="Protein_kinase_ATP_BS"/>
</dbReference>
<feature type="binding site" evidence="18">
    <location>
        <position position="321"/>
    </location>
    <ligand>
        <name>ATP</name>
        <dbReference type="ChEBI" id="CHEBI:30616"/>
    </ligand>
</feature>
<reference evidence="20 21" key="1">
    <citation type="journal article" date="2018" name="Nat. Genet.">
        <title>The Rosa genome provides new insights in the design of modern roses.</title>
        <authorList>
            <person name="Bendahmane M."/>
        </authorList>
    </citation>
    <scope>NUCLEOTIDE SEQUENCE [LARGE SCALE GENOMIC DNA]</scope>
    <source>
        <strain evidence="21">cv. Old Blush</strain>
    </source>
</reference>
<evidence type="ECO:0000256" key="17">
    <source>
        <dbReference type="ARBA" id="ARBA00048679"/>
    </source>
</evidence>
<dbReference type="InterPro" id="IPR001245">
    <property type="entry name" value="Ser-Thr/Tyr_kinase_cat_dom"/>
</dbReference>
<evidence type="ECO:0000256" key="18">
    <source>
        <dbReference type="PROSITE-ProRule" id="PRU10141"/>
    </source>
</evidence>
<sequence>MLCTTFFPLDTANFAYWSTQTHVGNTGFQVIFNQSGSIYLIGKNGSILNIFLSNSVSVQDFYHRATLDYDGVLRYYAYPKRTSQPIRTWSIQSFIPSNIFLGIEGIGVGACGFNSFCRHDDQGPNCECPTIYAFIDPNDVFKGCKQNFVPQSCGEASPEMDMFDFQEIEGTDWPDSNYEKFKPVTEHWCRQTCLGDCFCDVFYYENNVCSKKRIPLSNGRTGFGGKAHIKIRKNNSTLRPGGTNTKKNSSTLILIGTVLLCSLGKAGQPFPSFEEVNLKCFSYAELHDATEGFKEEIGRGAFATVFKGVLAFDDVQCVAVKRMNTMVGEIECEFKAEVSAIGRTNHRNLVKLLGFCNEGENRLLVYEFMSNGSLASFLFGESRPNYSQIIHCDIKPQNILLDASFTARISNFGLAKLLRTDQTRTTMGIRGTRGYVATEWFKNIPITVKVDVYSYGILLLEIISCRRHFKEHVEDEDQMILADWAYDCYRQNKLYLLLGSDHEVINDIKNVEQFVMIALWCIQEDRSLRPSMKKVTLMLEGIIKVSAPPDPSSLATSN</sequence>
<evidence type="ECO:0000256" key="10">
    <source>
        <dbReference type="ARBA" id="ARBA00022840"/>
    </source>
</evidence>
<dbReference type="Gene3D" id="1.10.510.10">
    <property type="entry name" value="Transferase(Phosphotransferase) domain 1"/>
    <property type="match status" value="1"/>
</dbReference>
<evidence type="ECO:0000256" key="14">
    <source>
        <dbReference type="ARBA" id="ARBA00023170"/>
    </source>
</evidence>
<evidence type="ECO:0000256" key="6">
    <source>
        <dbReference type="ARBA" id="ARBA00022692"/>
    </source>
</evidence>
<dbReference type="Pfam" id="PF07714">
    <property type="entry name" value="PK_Tyr_Ser-Thr"/>
    <property type="match status" value="1"/>
</dbReference>
<keyword evidence="9" id="KW-0418">Kinase</keyword>
<accession>A0A2P6QM19</accession>
<name>A0A2P6QM19_ROSCH</name>
<dbReference type="PANTHER" id="PTHR47976:SF108">
    <property type="entry name" value="G-TYPE LECTIN S-RECEPTOR-LIKE SERINE_THREONINE-PROTEIN KINASE LECRK1"/>
    <property type="match status" value="1"/>
</dbReference>
<dbReference type="PANTHER" id="PTHR47976">
    <property type="entry name" value="G-TYPE LECTIN S-RECEPTOR-LIKE SERINE/THREONINE-PROTEIN KINASE SD2-5"/>
    <property type="match status" value="1"/>
</dbReference>
<keyword evidence="3" id="KW-0723">Serine/threonine-protein kinase</keyword>
<dbReference type="InterPro" id="IPR003609">
    <property type="entry name" value="Pan_app"/>
</dbReference>
<dbReference type="Pfam" id="PF08276">
    <property type="entry name" value="PAN_2"/>
    <property type="match status" value="1"/>
</dbReference>
<dbReference type="OMA" id="DQTRINC"/>
<dbReference type="GO" id="GO:0005524">
    <property type="term" value="F:ATP binding"/>
    <property type="evidence" value="ECO:0007669"/>
    <property type="project" value="UniProtKB-UniRule"/>
</dbReference>
<evidence type="ECO:0000313" key="21">
    <source>
        <dbReference type="Proteomes" id="UP000238479"/>
    </source>
</evidence>
<dbReference type="FunFam" id="1.10.510.10:FF:000537">
    <property type="entry name" value="Putative receptor-like protein kinase"/>
    <property type="match status" value="1"/>
</dbReference>
<evidence type="ECO:0000256" key="13">
    <source>
        <dbReference type="ARBA" id="ARBA00023157"/>
    </source>
</evidence>
<evidence type="ECO:0000313" key="20">
    <source>
        <dbReference type="EMBL" id="PRQ35222.1"/>
    </source>
</evidence>
<comment type="catalytic activity">
    <reaction evidence="17">
        <text>L-seryl-[protein] + ATP = O-phospho-L-seryl-[protein] + ADP + H(+)</text>
        <dbReference type="Rhea" id="RHEA:17989"/>
        <dbReference type="Rhea" id="RHEA-COMP:9863"/>
        <dbReference type="Rhea" id="RHEA-COMP:11604"/>
        <dbReference type="ChEBI" id="CHEBI:15378"/>
        <dbReference type="ChEBI" id="CHEBI:29999"/>
        <dbReference type="ChEBI" id="CHEBI:30616"/>
        <dbReference type="ChEBI" id="CHEBI:83421"/>
        <dbReference type="ChEBI" id="CHEBI:456216"/>
        <dbReference type="EC" id="2.7.11.1"/>
    </reaction>
</comment>
<dbReference type="SMART" id="SM00220">
    <property type="entry name" value="S_TKc"/>
    <property type="match status" value="1"/>
</dbReference>
<dbReference type="InterPro" id="IPR011009">
    <property type="entry name" value="Kinase-like_dom_sf"/>
</dbReference>
<evidence type="ECO:0000259" key="19">
    <source>
        <dbReference type="PROSITE" id="PS50011"/>
    </source>
</evidence>
<dbReference type="GO" id="GO:0004674">
    <property type="term" value="F:protein serine/threonine kinase activity"/>
    <property type="evidence" value="ECO:0007669"/>
    <property type="project" value="UniProtKB-KW"/>
</dbReference>
<evidence type="ECO:0000256" key="1">
    <source>
        <dbReference type="ARBA" id="ARBA00004479"/>
    </source>
</evidence>
<dbReference type="InterPro" id="IPR036426">
    <property type="entry name" value="Bulb-type_lectin_dom_sf"/>
</dbReference>
<evidence type="ECO:0000256" key="7">
    <source>
        <dbReference type="ARBA" id="ARBA00022729"/>
    </source>
</evidence>
<gene>
    <name evidence="20" type="ORF">RchiOBHm_Chr5g0077661</name>
</gene>
<keyword evidence="12" id="KW-0472">Membrane</keyword>
<dbReference type="PROSITE" id="PS50011">
    <property type="entry name" value="PROTEIN_KINASE_DOM"/>
    <property type="match status" value="1"/>
</dbReference>
<evidence type="ECO:0000256" key="2">
    <source>
        <dbReference type="ARBA" id="ARBA00012513"/>
    </source>
</evidence>
<keyword evidence="13" id="KW-1015">Disulfide bond</keyword>
<evidence type="ECO:0000256" key="5">
    <source>
        <dbReference type="ARBA" id="ARBA00022679"/>
    </source>
</evidence>
<dbReference type="PROSITE" id="PS00107">
    <property type="entry name" value="PROTEIN_KINASE_ATP"/>
    <property type="match status" value="1"/>
</dbReference>
<evidence type="ECO:0000256" key="15">
    <source>
        <dbReference type="ARBA" id="ARBA00023180"/>
    </source>
</evidence>
<dbReference type="CDD" id="cd01098">
    <property type="entry name" value="PAN_AP_plant"/>
    <property type="match status" value="1"/>
</dbReference>
<keyword evidence="15" id="KW-0325">Glycoprotein</keyword>
<organism evidence="20 21">
    <name type="scientific">Rosa chinensis</name>
    <name type="common">China rose</name>
    <dbReference type="NCBI Taxonomy" id="74649"/>
    <lineage>
        <taxon>Eukaryota</taxon>
        <taxon>Viridiplantae</taxon>
        <taxon>Streptophyta</taxon>
        <taxon>Embryophyta</taxon>
        <taxon>Tracheophyta</taxon>
        <taxon>Spermatophyta</taxon>
        <taxon>Magnoliopsida</taxon>
        <taxon>eudicotyledons</taxon>
        <taxon>Gunneridae</taxon>
        <taxon>Pentapetalae</taxon>
        <taxon>rosids</taxon>
        <taxon>fabids</taxon>
        <taxon>Rosales</taxon>
        <taxon>Rosaceae</taxon>
        <taxon>Rosoideae</taxon>
        <taxon>Rosoideae incertae sedis</taxon>
        <taxon>Rosa</taxon>
    </lineage>
</organism>
<dbReference type="SUPFAM" id="SSF56112">
    <property type="entry name" value="Protein kinase-like (PK-like)"/>
    <property type="match status" value="1"/>
</dbReference>
<keyword evidence="4" id="KW-0245">EGF-like domain</keyword>
<dbReference type="EMBL" id="PDCK01000043">
    <property type="protein sequence ID" value="PRQ35222.1"/>
    <property type="molecule type" value="Genomic_DNA"/>
</dbReference>
<keyword evidence="5 20" id="KW-0808">Transferase</keyword>
<evidence type="ECO:0000256" key="4">
    <source>
        <dbReference type="ARBA" id="ARBA00022536"/>
    </source>
</evidence>
<evidence type="ECO:0000256" key="9">
    <source>
        <dbReference type="ARBA" id="ARBA00022777"/>
    </source>
</evidence>
<comment type="subcellular location">
    <subcellularLocation>
        <location evidence="1">Membrane</location>
        <topology evidence="1">Single-pass type I membrane protein</topology>
    </subcellularLocation>
</comment>
<evidence type="ECO:0000256" key="3">
    <source>
        <dbReference type="ARBA" id="ARBA00022527"/>
    </source>
</evidence>
<dbReference type="Gene3D" id="2.90.10.10">
    <property type="entry name" value="Bulb-type lectin domain"/>
    <property type="match status" value="1"/>
</dbReference>
<comment type="caution">
    <text evidence="20">The sequence shown here is derived from an EMBL/GenBank/DDBJ whole genome shotgun (WGS) entry which is preliminary data.</text>
</comment>
<dbReference type="EC" id="2.7.11.1" evidence="2"/>
<dbReference type="GO" id="GO:0016020">
    <property type="term" value="C:membrane"/>
    <property type="evidence" value="ECO:0007669"/>
    <property type="project" value="UniProtKB-SubCell"/>
</dbReference>
<dbReference type="InterPro" id="IPR008271">
    <property type="entry name" value="Ser/Thr_kinase_AS"/>
</dbReference>
<keyword evidence="10 18" id="KW-0067">ATP-binding</keyword>
<dbReference type="PROSITE" id="PS00108">
    <property type="entry name" value="PROTEIN_KINASE_ST"/>
    <property type="match status" value="1"/>
</dbReference>
<dbReference type="AlphaFoldDB" id="A0A2P6QM19"/>
<proteinExistence type="predicted"/>